<reference evidence="2" key="1">
    <citation type="journal article" date="2011" name="Stand. Genomic Sci.">
        <title>Non-contiguous finished genome sequence of the opportunistic oral pathogen Prevotella multisaccharivorax type strain (PPPA20).</title>
        <authorList>
            <person name="Pati A."/>
            <person name="Gronow S."/>
            <person name="Lu M."/>
            <person name="Lapidus A."/>
            <person name="Nolan M."/>
            <person name="Lucas S."/>
            <person name="Hammon N."/>
            <person name="Deshpande S."/>
            <person name="Cheng J.F."/>
            <person name="Tapia R."/>
            <person name="Han C."/>
            <person name="Goodwin L."/>
            <person name="Pitluck S."/>
            <person name="Liolios K."/>
            <person name="Pagani I."/>
            <person name="Mavromatis K."/>
            <person name="Mikhailova N."/>
            <person name="Huntemann M."/>
            <person name="Chen A."/>
            <person name="Palaniappan K."/>
            <person name="Land M."/>
            <person name="Hauser L."/>
            <person name="Detter J.C."/>
            <person name="Brambilla E.M."/>
            <person name="Rohde M."/>
            <person name="Goker M."/>
            <person name="Woyke T."/>
            <person name="Bristow J."/>
            <person name="Eisen J.A."/>
            <person name="Markowitz V."/>
            <person name="Hugenholtz P."/>
            <person name="Kyrpides N.C."/>
            <person name="Klenk H.P."/>
            <person name="Ivanova N."/>
        </authorList>
    </citation>
    <scope>NUCLEOTIDE SEQUENCE [LARGE SCALE GENOMIC DNA]</scope>
    <source>
        <strain evidence="2">DSM 17128</strain>
    </source>
</reference>
<dbReference type="Proteomes" id="UP000002772">
    <property type="component" value="Unassembled WGS sequence"/>
</dbReference>
<keyword evidence="2" id="KW-1185">Reference proteome</keyword>
<evidence type="ECO:0000313" key="1">
    <source>
        <dbReference type="EMBL" id="EGN56653.1"/>
    </source>
</evidence>
<dbReference type="STRING" id="688246.Premu_1224"/>
<dbReference type="HOGENOM" id="CLU_1029967_0_0_10"/>
<protein>
    <submittedName>
        <fullName evidence="1">Uncharacterized protein</fullName>
    </submittedName>
</protein>
<organism evidence="1 2">
    <name type="scientific">Hallella multisaccharivorax DSM 17128</name>
    <dbReference type="NCBI Taxonomy" id="688246"/>
    <lineage>
        <taxon>Bacteria</taxon>
        <taxon>Pseudomonadati</taxon>
        <taxon>Bacteroidota</taxon>
        <taxon>Bacteroidia</taxon>
        <taxon>Bacteroidales</taxon>
        <taxon>Prevotellaceae</taxon>
        <taxon>Hallella</taxon>
    </lineage>
</organism>
<sequence>MQEIDIITRNFLRLLRSGALQEDESLEPMSHFKWERLGQMIHVQRVESIVRTGLNRVGGAVWTNLPESFMTDYLREDTGAPFDLQLSNRFLNARYHHIVNHELHAIDTNVASLDLLKIIVGTVSTMLNRGIMMKGVIDLGCYLRTKGDQVDFVKLDAWLSKLHLRRMAQLQGSMLVAVFHFEADEIPFVQHFETSAYKLVLRSVYHTASDTAEEWHFRQSRTGFVTNNSQLLRRSLRRSLRYLVYAPIETVSNYFSNFARSLQEIEE</sequence>
<dbReference type="EMBL" id="GL945017">
    <property type="protein sequence ID" value="EGN56653.1"/>
    <property type="molecule type" value="Genomic_DNA"/>
</dbReference>
<evidence type="ECO:0000313" key="2">
    <source>
        <dbReference type="Proteomes" id="UP000002772"/>
    </source>
</evidence>
<proteinExistence type="predicted"/>
<name>F8N975_9BACT</name>
<gene>
    <name evidence="1" type="ORF">Premu_1224</name>
</gene>
<dbReference type="AlphaFoldDB" id="F8N975"/>
<accession>F8N975</accession>
<dbReference type="RefSeq" id="WP_007573878.1">
    <property type="nucleotide sequence ID" value="NZ_GL945017.1"/>
</dbReference>